<dbReference type="AlphaFoldDB" id="L1J426"/>
<evidence type="ECO:0000256" key="5">
    <source>
        <dbReference type="ARBA" id="ARBA00023146"/>
    </source>
</evidence>
<keyword evidence="10" id="KW-1185">Reference proteome</keyword>
<dbReference type="SUPFAM" id="SSF47391">
    <property type="entry name" value="Dimerization-anchoring domain of cAMP-dependent PK regulatory subunit"/>
    <property type="match status" value="1"/>
</dbReference>
<dbReference type="Gene3D" id="1.10.287.10">
    <property type="entry name" value="S15/NS1, RNA-binding"/>
    <property type="match status" value="1"/>
</dbReference>
<dbReference type="RefSeq" id="XP_005829815.1">
    <property type="nucleotide sequence ID" value="XM_005829758.1"/>
</dbReference>
<dbReference type="KEGG" id="gtt:GUITHDRAFT_153451"/>
<evidence type="ECO:0000259" key="7">
    <source>
        <dbReference type="PROSITE" id="PS51185"/>
    </source>
</evidence>
<dbReference type="GO" id="GO:0006418">
    <property type="term" value="P:tRNA aminoacylation for protein translation"/>
    <property type="evidence" value="ECO:0007669"/>
    <property type="project" value="InterPro"/>
</dbReference>
<dbReference type="GO" id="GO:0004812">
    <property type="term" value="F:aminoacyl-tRNA ligase activity"/>
    <property type="evidence" value="ECO:0007669"/>
    <property type="project" value="UniProtKB-KW"/>
</dbReference>
<keyword evidence="2" id="KW-0547">Nucleotide-binding</keyword>
<protein>
    <recommendedName>
        <fullName evidence="7">WHEP-TRS domain-containing protein</fullName>
    </recommendedName>
</protein>
<dbReference type="PaxDb" id="55529-EKX42835"/>
<keyword evidence="1" id="KW-0436">Ligase</keyword>
<feature type="non-terminal residue" evidence="8">
    <location>
        <position position="215"/>
    </location>
</feature>
<accession>L1J426</accession>
<dbReference type="InterPro" id="IPR000738">
    <property type="entry name" value="WHEP-TRS_dom"/>
</dbReference>
<keyword evidence="5" id="KW-0030">Aminoacyl-tRNA synthetase</keyword>
<proteinExistence type="predicted"/>
<evidence type="ECO:0000256" key="2">
    <source>
        <dbReference type="ARBA" id="ARBA00022741"/>
    </source>
</evidence>
<evidence type="ECO:0000256" key="1">
    <source>
        <dbReference type="ARBA" id="ARBA00022598"/>
    </source>
</evidence>
<keyword evidence="4" id="KW-0648">Protein biosynthesis</keyword>
<dbReference type="GeneID" id="17299464"/>
<organism evidence="8">
    <name type="scientific">Guillardia theta (strain CCMP2712)</name>
    <name type="common">Cryptophyte</name>
    <dbReference type="NCBI Taxonomy" id="905079"/>
    <lineage>
        <taxon>Eukaryota</taxon>
        <taxon>Cryptophyceae</taxon>
        <taxon>Pyrenomonadales</taxon>
        <taxon>Geminigeraceae</taxon>
        <taxon>Guillardia</taxon>
    </lineage>
</organism>
<evidence type="ECO:0000256" key="4">
    <source>
        <dbReference type="ARBA" id="ARBA00022917"/>
    </source>
</evidence>
<feature type="region of interest" description="Disordered" evidence="6">
    <location>
        <begin position="181"/>
        <end position="215"/>
    </location>
</feature>
<dbReference type="EnsemblProtists" id="EKX42835">
    <property type="protein sequence ID" value="EKX42835"/>
    <property type="gene ID" value="GUITHDRAFT_153451"/>
</dbReference>
<dbReference type="Proteomes" id="UP000011087">
    <property type="component" value="Unassembled WGS sequence"/>
</dbReference>
<reference evidence="8 10" key="1">
    <citation type="journal article" date="2012" name="Nature">
        <title>Algal genomes reveal evolutionary mosaicism and the fate of nucleomorphs.</title>
        <authorList>
            <consortium name="DOE Joint Genome Institute"/>
            <person name="Curtis B.A."/>
            <person name="Tanifuji G."/>
            <person name="Burki F."/>
            <person name="Gruber A."/>
            <person name="Irimia M."/>
            <person name="Maruyama S."/>
            <person name="Arias M.C."/>
            <person name="Ball S.G."/>
            <person name="Gile G.H."/>
            <person name="Hirakawa Y."/>
            <person name="Hopkins J.F."/>
            <person name="Kuo A."/>
            <person name="Rensing S.A."/>
            <person name="Schmutz J."/>
            <person name="Symeonidi A."/>
            <person name="Elias M."/>
            <person name="Eveleigh R.J."/>
            <person name="Herman E.K."/>
            <person name="Klute M.J."/>
            <person name="Nakayama T."/>
            <person name="Obornik M."/>
            <person name="Reyes-Prieto A."/>
            <person name="Armbrust E.V."/>
            <person name="Aves S.J."/>
            <person name="Beiko R.G."/>
            <person name="Coutinho P."/>
            <person name="Dacks J.B."/>
            <person name="Durnford D.G."/>
            <person name="Fast N.M."/>
            <person name="Green B.R."/>
            <person name="Grisdale C.J."/>
            <person name="Hempel F."/>
            <person name="Henrissat B."/>
            <person name="Hoppner M.P."/>
            <person name="Ishida K."/>
            <person name="Kim E."/>
            <person name="Koreny L."/>
            <person name="Kroth P.G."/>
            <person name="Liu Y."/>
            <person name="Malik S.B."/>
            <person name="Maier U.G."/>
            <person name="McRose D."/>
            <person name="Mock T."/>
            <person name="Neilson J.A."/>
            <person name="Onodera N.T."/>
            <person name="Poole A.M."/>
            <person name="Pritham E.J."/>
            <person name="Richards T.A."/>
            <person name="Rocap G."/>
            <person name="Roy S.W."/>
            <person name="Sarai C."/>
            <person name="Schaack S."/>
            <person name="Shirato S."/>
            <person name="Slamovits C.H."/>
            <person name="Spencer D.F."/>
            <person name="Suzuki S."/>
            <person name="Worden A.Z."/>
            <person name="Zauner S."/>
            <person name="Barry K."/>
            <person name="Bell C."/>
            <person name="Bharti A.K."/>
            <person name="Crow J.A."/>
            <person name="Grimwood J."/>
            <person name="Kramer R."/>
            <person name="Lindquist E."/>
            <person name="Lucas S."/>
            <person name="Salamov A."/>
            <person name="McFadden G.I."/>
            <person name="Lane C.E."/>
            <person name="Keeling P.J."/>
            <person name="Gray M.W."/>
            <person name="Grigoriev I.V."/>
            <person name="Archibald J.M."/>
        </authorList>
    </citation>
    <scope>NUCLEOTIDE SEQUENCE</scope>
    <source>
        <strain evidence="8 10">CCMP2712</strain>
    </source>
</reference>
<dbReference type="PROSITE" id="PS51185">
    <property type="entry name" value="WHEP_TRS_2"/>
    <property type="match status" value="1"/>
</dbReference>
<dbReference type="Gene3D" id="1.20.890.10">
    <property type="entry name" value="cAMP-dependent protein kinase regulatory subunit, dimerization-anchoring domain"/>
    <property type="match status" value="1"/>
</dbReference>
<evidence type="ECO:0000313" key="9">
    <source>
        <dbReference type="EnsemblProtists" id="EKX42835"/>
    </source>
</evidence>
<keyword evidence="3" id="KW-0067">ATP-binding</keyword>
<reference evidence="10" key="2">
    <citation type="submission" date="2012-11" db="EMBL/GenBank/DDBJ databases">
        <authorList>
            <person name="Kuo A."/>
            <person name="Curtis B.A."/>
            <person name="Tanifuji G."/>
            <person name="Burki F."/>
            <person name="Gruber A."/>
            <person name="Irimia M."/>
            <person name="Maruyama S."/>
            <person name="Arias M.C."/>
            <person name="Ball S.G."/>
            <person name="Gile G.H."/>
            <person name="Hirakawa Y."/>
            <person name="Hopkins J.F."/>
            <person name="Rensing S.A."/>
            <person name="Schmutz J."/>
            <person name="Symeonidi A."/>
            <person name="Elias M."/>
            <person name="Eveleigh R.J."/>
            <person name="Herman E.K."/>
            <person name="Klute M.J."/>
            <person name="Nakayama T."/>
            <person name="Obornik M."/>
            <person name="Reyes-Prieto A."/>
            <person name="Armbrust E.V."/>
            <person name="Aves S.J."/>
            <person name="Beiko R.G."/>
            <person name="Coutinho P."/>
            <person name="Dacks J.B."/>
            <person name="Durnford D.G."/>
            <person name="Fast N.M."/>
            <person name="Green B.R."/>
            <person name="Grisdale C."/>
            <person name="Hempe F."/>
            <person name="Henrissat B."/>
            <person name="Hoppner M.P."/>
            <person name="Ishida K.-I."/>
            <person name="Kim E."/>
            <person name="Koreny L."/>
            <person name="Kroth P.G."/>
            <person name="Liu Y."/>
            <person name="Malik S.-B."/>
            <person name="Maier U.G."/>
            <person name="McRose D."/>
            <person name="Mock T."/>
            <person name="Neilson J.A."/>
            <person name="Onodera N.T."/>
            <person name="Poole A.M."/>
            <person name="Pritham E.J."/>
            <person name="Richards T.A."/>
            <person name="Rocap G."/>
            <person name="Roy S.W."/>
            <person name="Sarai C."/>
            <person name="Schaack S."/>
            <person name="Shirato S."/>
            <person name="Slamovits C.H."/>
            <person name="Spencer D.F."/>
            <person name="Suzuki S."/>
            <person name="Worden A.Z."/>
            <person name="Zauner S."/>
            <person name="Barry K."/>
            <person name="Bell C."/>
            <person name="Bharti A.K."/>
            <person name="Crow J.A."/>
            <person name="Grimwood J."/>
            <person name="Kramer R."/>
            <person name="Lindquist E."/>
            <person name="Lucas S."/>
            <person name="Salamov A."/>
            <person name="McFadden G.I."/>
            <person name="Lane C.E."/>
            <person name="Keeling P.J."/>
            <person name="Gray M.W."/>
            <person name="Grigoriev I.V."/>
            <person name="Archibald J.M."/>
        </authorList>
    </citation>
    <scope>NUCLEOTIDE SEQUENCE</scope>
    <source>
        <strain evidence="10">CCMP2712</strain>
    </source>
</reference>
<sequence length="215" mass="23290">MEWTYEGKYLTVSRTSATQEGPFTAGSSLESEYWSFQGTQLKMNRKFVYGDAPSSGASAEPKAAGKVSESKPSASKSPLQDAEQYLMKHQVQARIEQAVNEILKSMPENPMAALAQALQTLTPASSSEVSKPQAPAVDVGALEAEIKSQGEKIRSMKEAVKSDPSAFSKEQIDVEVAKLKELKAKMPADSSDKDKGDKKEKGKKGKEDSKASKHM</sequence>
<evidence type="ECO:0000313" key="10">
    <source>
        <dbReference type="Proteomes" id="UP000011087"/>
    </source>
</evidence>
<dbReference type="CDD" id="cd22962">
    <property type="entry name" value="DD_AtENO3-like"/>
    <property type="match status" value="1"/>
</dbReference>
<evidence type="ECO:0000313" key="8">
    <source>
        <dbReference type="EMBL" id="EKX42835.1"/>
    </source>
</evidence>
<feature type="domain" description="WHEP-TRS" evidence="7">
    <location>
        <begin position="138"/>
        <end position="200"/>
    </location>
</feature>
<dbReference type="GO" id="GO:0005524">
    <property type="term" value="F:ATP binding"/>
    <property type="evidence" value="ECO:0007669"/>
    <property type="project" value="UniProtKB-KW"/>
</dbReference>
<name>L1J426_GUITC</name>
<dbReference type="HOGENOM" id="CLU_1286268_0_0_1"/>
<reference evidence="9" key="3">
    <citation type="submission" date="2016-03" db="UniProtKB">
        <authorList>
            <consortium name="EnsemblProtists"/>
        </authorList>
    </citation>
    <scope>IDENTIFICATION</scope>
</reference>
<gene>
    <name evidence="8" type="ORF">GUITHDRAFT_153451</name>
</gene>
<evidence type="ECO:0000256" key="6">
    <source>
        <dbReference type="SAM" id="MobiDB-lite"/>
    </source>
</evidence>
<evidence type="ECO:0000256" key="3">
    <source>
        <dbReference type="ARBA" id="ARBA00022840"/>
    </source>
</evidence>
<feature type="region of interest" description="Disordered" evidence="6">
    <location>
        <begin position="49"/>
        <end position="82"/>
    </location>
</feature>
<dbReference type="EMBL" id="JH993014">
    <property type="protein sequence ID" value="EKX42835.1"/>
    <property type="molecule type" value="Genomic_DNA"/>
</dbReference>